<evidence type="ECO:0000259" key="4">
    <source>
        <dbReference type="Pfam" id="PF00129"/>
    </source>
</evidence>
<name>A0AAN9GZX6_9TELE</name>
<dbReference type="GO" id="GO:0009897">
    <property type="term" value="C:external side of plasma membrane"/>
    <property type="evidence" value="ECO:0007669"/>
    <property type="project" value="TreeGrafter"/>
</dbReference>
<keyword evidence="6" id="KW-1185">Reference proteome</keyword>
<evidence type="ECO:0000313" key="6">
    <source>
        <dbReference type="Proteomes" id="UP001364617"/>
    </source>
</evidence>
<feature type="chain" id="PRO_5042834874" description="MHC class I-like antigen recognition-like domain-containing protein" evidence="3">
    <location>
        <begin position="20"/>
        <end position="255"/>
    </location>
</feature>
<dbReference type="InterPro" id="IPR011161">
    <property type="entry name" value="MHC_I-like_Ag-recog"/>
</dbReference>
<evidence type="ECO:0000313" key="5">
    <source>
        <dbReference type="EMBL" id="KAK7139571.1"/>
    </source>
</evidence>
<dbReference type="InterPro" id="IPR050208">
    <property type="entry name" value="MHC_class-I_related"/>
</dbReference>
<dbReference type="PANTHER" id="PTHR16675">
    <property type="entry name" value="MHC CLASS I-RELATED"/>
    <property type="match status" value="1"/>
</dbReference>
<dbReference type="SUPFAM" id="SSF54452">
    <property type="entry name" value="MHC antigen-recognition domain"/>
    <property type="match status" value="1"/>
</dbReference>
<evidence type="ECO:0000256" key="2">
    <source>
        <dbReference type="SAM" id="Phobius"/>
    </source>
</evidence>
<reference evidence="5 6" key="1">
    <citation type="submission" date="2024-02" db="EMBL/GenBank/DDBJ databases">
        <title>Chromosome-level genome assembly of the Eurasian Minnow (Phoxinus phoxinus).</title>
        <authorList>
            <person name="Oriowo T.O."/>
            <person name="Martin S."/>
            <person name="Stange M."/>
            <person name="Chrysostomakis Y."/>
            <person name="Brown T."/>
            <person name="Winkler S."/>
            <person name="Kukowka S."/>
            <person name="Myers E.W."/>
            <person name="Bohne A."/>
        </authorList>
    </citation>
    <scope>NUCLEOTIDE SEQUENCE [LARGE SCALE GENOMIC DNA]</scope>
    <source>
        <strain evidence="5">ZFMK-TIS-60720</strain>
        <tissue evidence="5">Whole Organism</tissue>
    </source>
</reference>
<keyword evidence="3" id="KW-0732">Signal</keyword>
<evidence type="ECO:0000256" key="1">
    <source>
        <dbReference type="ARBA" id="ARBA00023180"/>
    </source>
</evidence>
<dbReference type="Gene3D" id="3.30.500.10">
    <property type="entry name" value="MHC class I-like antigen recognition-like"/>
    <property type="match status" value="1"/>
</dbReference>
<gene>
    <name evidence="5" type="ORF">R3I93_016642</name>
</gene>
<feature type="transmembrane region" description="Helical" evidence="2">
    <location>
        <begin position="206"/>
        <end position="227"/>
    </location>
</feature>
<dbReference type="Proteomes" id="UP001364617">
    <property type="component" value="Unassembled WGS sequence"/>
</dbReference>
<feature type="signal peptide" evidence="3">
    <location>
        <begin position="1"/>
        <end position="19"/>
    </location>
</feature>
<dbReference type="Pfam" id="PF00129">
    <property type="entry name" value="MHC_I"/>
    <property type="match status" value="1"/>
</dbReference>
<dbReference type="PANTHER" id="PTHR16675:SF193">
    <property type="entry name" value="LOC571647 PROTEIN-RELATED"/>
    <property type="match status" value="1"/>
</dbReference>
<keyword evidence="1" id="KW-0325">Glycoprotein</keyword>
<accession>A0AAN9GZX6</accession>
<feature type="domain" description="MHC class I-like antigen recognition-like" evidence="4">
    <location>
        <begin position="28"/>
        <end position="193"/>
    </location>
</feature>
<keyword evidence="2" id="KW-1133">Transmembrane helix</keyword>
<keyword evidence="2" id="KW-0472">Membrane</keyword>
<dbReference type="GO" id="GO:0006955">
    <property type="term" value="P:immune response"/>
    <property type="evidence" value="ECO:0007669"/>
    <property type="project" value="TreeGrafter"/>
</dbReference>
<dbReference type="AlphaFoldDB" id="A0AAN9GZX6"/>
<dbReference type="InterPro" id="IPR037055">
    <property type="entry name" value="MHC_I-like_Ag-recog_sf"/>
</dbReference>
<dbReference type="GO" id="GO:0005615">
    <property type="term" value="C:extracellular space"/>
    <property type="evidence" value="ECO:0007669"/>
    <property type="project" value="TreeGrafter"/>
</dbReference>
<keyword evidence="2" id="KW-0812">Transmembrane</keyword>
<sequence>MKAVSFLLAMFLCYTISWSANINFYREKHFLHYKFTALSRSDSFPEFSAECVYDHRRVKNFSNEKQVWTLTDEDWTEDPEDPPDPRDWFLHQIRTLSNCTHSLCSDLHTFQRIIGCELEKRPDGSVNLTVFDEYGFDGEDFMAFNPDTVQWIDKSPKAKRTKVKWDRQTGRNQYLKHYLKTCTDWISTYNNIKKTDCETEPRWSCIAVLSAVAAVLLFTGIGFCIYLNKWSKGKIRSYIAKSGEKLQQILIIRPL</sequence>
<protein>
    <recommendedName>
        <fullName evidence="4">MHC class I-like antigen recognition-like domain-containing protein</fullName>
    </recommendedName>
</protein>
<dbReference type="InterPro" id="IPR011162">
    <property type="entry name" value="MHC_I/II-like_Ag-recog"/>
</dbReference>
<organism evidence="5 6">
    <name type="scientific">Phoxinus phoxinus</name>
    <name type="common">Eurasian minnow</name>
    <dbReference type="NCBI Taxonomy" id="58324"/>
    <lineage>
        <taxon>Eukaryota</taxon>
        <taxon>Metazoa</taxon>
        <taxon>Chordata</taxon>
        <taxon>Craniata</taxon>
        <taxon>Vertebrata</taxon>
        <taxon>Euteleostomi</taxon>
        <taxon>Actinopterygii</taxon>
        <taxon>Neopterygii</taxon>
        <taxon>Teleostei</taxon>
        <taxon>Ostariophysi</taxon>
        <taxon>Cypriniformes</taxon>
        <taxon>Leuciscidae</taxon>
        <taxon>Phoxininae</taxon>
        <taxon>Phoxinus</taxon>
    </lineage>
</organism>
<evidence type="ECO:0000256" key="3">
    <source>
        <dbReference type="SAM" id="SignalP"/>
    </source>
</evidence>
<proteinExistence type="predicted"/>
<dbReference type="EMBL" id="JAYKXH010000017">
    <property type="protein sequence ID" value="KAK7139571.1"/>
    <property type="molecule type" value="Genomic_DNA"/>
</dbReference>
<comment type="caution">
    <text evidence="5">The sequence shown here is derived from an EMBL/GenBank/DDBJ whole genome shotgun (WGS) entry which is preliminary data.</text>
</comment>